<feature type="transmembrane region" description="Helical" evidence="1">
    <location>
        <begin position="52"/>
        <end position="72"/>
    </location>
</feature>
<sequence length="303" mass="31827">MVSWIDWRRFALVRMEVAAMPVWVVKTLAVGPGVVVSVVVVALTLAAAPGPIAAGAALVLAGVVAAAGHRAWEGPAAAIVLGARRLRPSERHDLAAVLTQLCRAGLGPPLVDVRVKRSRAIGAMGSGRRTIIVSTGLIEAVVRGDLPSHQAAAVVAHSAVLVREGATRADLLIGCASAPWRATRAAIHGICGSLHRLPLTQASWRLRVVVVAVAVVQAVQAGRVDLAVAIAAIGTLSYGLPVWERRWHQLLVRVGDEGVARVGFGDDLVAFLHTCPRTDDTRTRLRTLLPSGTRRPALGIVTH</sequence>
<protein>
    <submittedName>
        <fullName evidence="2">Uncharacterized protein</fullName>
    </submittedName>
</protein>
<evidence type="ECO:0000313" key="2">
    <source>
        <dbReference type="EMBL" id="RYV50979.1"/>
    </source>
</evidence>
<dbReference type="RefSeq" id="WP_130102684.1">
    <property type="nucleotide sequence ID" value="NZ_SDWW01000023.1"/>
</dbReference>
<keyword evidence="1" id="KW-0472">Membrane</keyword>
<name>A0A4Q5MZ51_9MICO</name>
<evidence type="ECO:0000313" key="3">
    <source>
        <dbReference type="Proteomes" id="UP000293764"/>
    </source>
</evidence>
<proteinExistence type="predicted"/>
<dbReference type="OrthoDB" id="3789766at2"/>
<dbReference type="EMBL" id="SDWW01000023">
    <property type="protein sequence ID" value="RYV50979.1"/>
    <property type="molecule type" value="Genomic_DNA"/>
</dbReference>
<evidence type="ECO:0000256" key="1">
    <source>
        <dbReference type="SAM" id="Phobius"/>
    </source>
</evidence>
<accession>A0A4Q5MZ51</accession>
<organism evidence="2 3">
    <name type="scientific">Pengzhenrongella frigida</name>
    <dbReference type="NCBI Taxonomy" id="1259133"/>
    <lineage>
        <taxon>Bacteria</taxon>
        <taxon>Bacillati</taxon>
        <taxon>Actinomycetota</taxon>
        <taxon>Actinomycetes</taxon>
        <taxon>Micrococcales</taxon>
        <taxon>Pengzhenrongella</taxon>
    </lineage>
</organism>
<keyword evidence="1" id="KW-0812">Transmembrane</keyword>
<dbReference type="AlphaFoldDB" id="A0A4Q5MZ51"/>
<gene>
    <name evidence="2" type="ORF">EUA98_10755</name>
</gene>
<keyword evidence="1" id="KW-1133">Transmembrane helix</keyword>
<feature type="transmembrane region" description="Helical" evidence="1">
    <location>
        <begin position="21"/>
        <end position="46"/>
    </location>
</feature>
<dbReference type="Proteomes" id="UP000293764">
    <property type="component" value="Unassembled WGS sequence"/>
</dbReference>
<comment type="caution">
    <text evidence="2">The sequence shown here is derived from an EMBL/GenBank/DDBJ whole genome shotgun (WGS) entry which is preliminary data.</text>
</comment>
<reference evidence="2 3" key="1">
    <citation type="submission" date="2019-01" db="EMBL/GenBank/DDBJ databases">
        <title>Novel species of Cellulomonas.</title>
        <authorList>
            <person name="Liu Q."/>
            <person name="Xin Y.-H."/>
        </authorList>
    </citation>
    <scope>NUCLEOTIDE SEQUENCE [LARGE SCALE GENOMIC DNA]</scope>
    <source>
        <strain evidence="2 3">HLT2-17</strain>
    </source>
</reference>
<keyword evidence="3" id="KW-1185">Reference proteome</keyword>